<protein>
    <submittedName>
        <fullName evidence="1">Uncharacterized protein</fullName>
    </submittedName>
</protein>
<sequence>MKVHVGLREERLEGHRLARRIALLFPMPEGGAGQEIEQAGVRHIRPSALKKPMTCARSSRAD</sequence>
<dbReference type="Proteomes" id="UP000244064">
    <property type="component" value="Unassembled WGS sequence"/>
</dbReference>
<keyword evidence="2" id="KW-1185">Reference proteome</keyword>
<dbReference type="AlphaFoldDB" id="A0A2T5P554"/>
<accession>A0A2T5P554</accession>
<evidence type="ECO:0000313" key="1">
    <source>
        <dbReference type="EMBL" id="PTU72862.1"/>
    </source>
</evidence>
<dbReference type="RefSeq" id="WP_108108476.1">
    <property type="nucleotide sequence ID" value="NZ_QASN01000021.1"/>
</dbReference>
<dbReference type="EMBL" id="QASN01000021">
    <property type="protein sequence ID" value="PTU72862.1"/>
    <property type="molecule type" value="Genomic_DNA"/>
</dbReference>
<comment type="caution">
    <text evidence="1">The sequence shown here is derived from an EMBL/GenBank/DDBJ whole genome shotgun (WGS) entry which is preliminary data.</text>
</comment>
<proteinExistence type="predicted"/>
<organism evidence="1 2">
    <name type="scientific">Pseudomonas mangrovi</name>
    <dbReference type="NCBI Taxonomy" id="2161748"/>
    <lineage>
        <taxon>Bacteria</taxon>
        <taxon>Pseudomonadati</taxon>
        <taxon>Pseudomonadota</taxon>
        <taxon>Gammaproteobacteria</taxon>
        <taxon>Pseudomonadales</taxon>
        <taxon>Pseudomonadaceae</taxon>
        <taxon>Pseudomonas</taxon>
    </lineage>
</organism>
<evidence type="ECO:0000313" key="2">
    <source>
        <dbReference type="Proteomes" id="UP000244064"/>
    </source>
</evidence>
<gene>
    <name evidence="1" type="ORF">DBO85_16500</name>
</gene>
<name>A0A2T5P554_9PSED</name>
<reference evidence="1 2" key="1">
    <citation type="submission" date="2018-04" db="EMBL/GenBank/DDBJ databases">
        <title>Pseudomonas sp. nov., isolated from mangrove soil.</title>
        <authorList>
            <person name="Chen C."/>
        </authorList>
    </citation>
    <scope>NUCLEOTIDE SEQUENCE [LARGE SCALE GENOMIC DNA]</scope>
    <source>
        <strain evidence="1 2">TC-11</strain>
    </source>
</reference>